<keyword evidence="2" id="KW-1185">Reference proteome</keyword>
<dbReference type="InterPro" id="IPR053745">
    <property type="entry name" value="Viral_Tail_Comp_sf"/>
</dbReference>
<sequence>MSAELALGDALFAALKDHGPLAGAVNAISAVPAIRAVVPYVELGAILSRDWSTKTESGRELRFSVSVFDQDERAERLAALMAEAETAIAAIPRDLPGWRVASCAFLRGQVDRSGNPWAGILDFRARLLAA</sequence>
<evidence type="ECO:0000313" key="1">
    <source>
        <dbReference type="EMBL" id="RED16044.1"/>
    </source>
</evidence>
<dbReference type="OrthoDB" id="7450850at2"/>
<name>A0A3D9FDY4_9SPHN</name>
<dbReference type="EMBL" id="QRDP01000004">
    <property type="protein sequence ID" value="RED16044.1"/>
    <property type="molecule type" value="Genomic_DNA"/>
</dbReference>
<dbReference type="RefSeq" id="WP_116235492.1">
    <property type="nucleotide sequence ID" value="NZ_QRDP01000004.1"/>
</dbReference>
<accession>A0A3D9FDY4</accession>
<evidence type="ECO:0000313" key="2">
    <source>
        <dbReference type="Proteomes" id="UP000256310"/>
    </source>
</evidence>
<dbReference type="Pfam" id="PF11367">
    <property type="entry name" value="Tail_completion_gp17"/>
    <property type="match status" value="1"/>
</dbReference>
<protein>
    <submittedName>
        <fullName evidence="1">Uncharacterized protein DUF3168</fullName>
    </submittedName>
</protein>
<proteinExistence type="predicted"/>
<reference evidence="1 2" key="1">
    <citation type="submission" date="2018-07" db="EMBL/GenBank/DDBJ databases">
        <title>Genomic Encyclopedia of Type Strains, Phase IV (KMG-IV): sequencing the most valuable type-strain genomes for metagenomic binning, comparative biology and taxonomic classification.</title>
        <authorList>
            <person name="Goeker M."/>
        </authorList>
    </citation>
    <scope>NUCLEOTIDE SEQUENCE [LARGE SCALE GENOMIC DNA]</scope>
    <source>
        <strain evidence="1 2">DSM 26725</strain>
    </source>
</reference>
<dbReference type="InterPro" id="IPR021508">
    <property type="entry name" value="Gp17-like"/>
</dbReference>
<gene>
    <name evidence="1" type="ORF">DFR46_1055</name>
</gene>
<comment type="caution">
    <text evidence="1">The sequence shown here is derived from an EMBL/GenBank/DDBJ whole genome shotgun (WGS) entry which is preliminary data.</text>
</comment>
<dbReference type="Gene3D" id="3.30.2000.30">
    <property type="match status" value="1"/>
</dbReference>
<organism evidence="1 2">
    <name type="scientific">Parasphingopyxis lamellibrachiae</name>
    <dbReference type="NCBI Taxonomy" id="680125"/>
    <lineage>
        <taxon>Bacteria</taxon>
        <taxon>Pseudomonadati</taxon>
        <taxon>Pseudomonadota</taxon>
        <taxon>Alphaproteobacteria</taxon>
        <taxon>Sphingomonadales</taxon>
        <taxon>Sphingomonadaceae</taxon>
        <taxon>Parasphingopyxis</taxon>
    </lineage>
</organism>
<dbReference type="AlphaFoldDB" id="A0A3D9FDY4"/>
<dbReference type="Proteomes" id="UP000256310">
    <property type="component" value="Unassembled WGS sequence"/>
</dbReference>